<sequence>MAGKGSVKLSIYSTFDDKGTKQAERAIRAFTKQYGEVDKATGALRIDDTTRRLVEQSVQADRAAQKWAGYSSTLTSVGSRMTAGITLPIAAAGAATMAAAIDIDTALTGVKKTVDGTEEQYEALKQAAIDFSQTNAVPASQILDIQALGAQLGFAIDELDEFGRVVSGLDIATNMDAETAATEMAQFANITKMSHEEISNYGSAIVGLGNNYATTESDISSMAMRIAASGTQVHMSQADILGLATALSSMGVEAEAGGTAISTIMAQIDKDVALSGEVMAGTSDMAQKDAEKVVGALETWASTAGMTAEEFSAAWKNDPVQALSDLLSSMESATAEGGNMSVMLEELGIDSIRQTDVMKRLAGNSEFVADAVATANDEWAKNAALQNEVDNRNQSLAARLEIVKNRAIAMAEQFGGPLADALLDAVEAAEPLIRSLADGAQAFADMDEGQQRAIIGMVAAVAAMGPLVSVGGKVADVVRAGYGAYGKATAQLAKFSAGSKGAAVAAKGLNAAMTGLARGTVAFATVGAVNELSKITYSLTDARKEALASVEALGSVGDGMTSFGDRLSAASSMVSDMSATLAASGATVGEVSAAIQDHEAAITAIISGALAEQRALRDEELASIAEHNAEIERLEGEKVQAYQSGMQGLADSAAAEEEIGADRAAQLLATAADYHASSLADLDAYHSSRLQSLNQQYSVEGSLSEDEYRAAIQAENAYYDESKANLDKSAADTRAAVAEHTKASVELSQDMLATLGEAREKLDGLWRDPFGLAYWNSDVGSVEAAVQQVSDALKSLATEGNSNFLALQLSAASAGDGITESNAVMIDTLLSQFEDLPPEMGDAGDKAMRALARGLDDDLGIDVANATADEIAEAYRSKVGVAEGIGADTSAAYASGFSSNAQAALDAAAAVVGLSADQLAQFAGTAGLQGDTAVRSFADAIANGASIAEAAAVANASSATIGLGTGDGWTPGSAQGGDFAGGVWSTAGLTQDQAALVAQAGVAGLGSADGSTPGSTMGGQFAGGVGSMSGESLTAGASLAQNADSGASSVDGSSAGDNFALGFIGAIGSWAQSAFDAAFGFVSSALAGGNAAQQSASPARKTKEMAKWYALGYTGELERREGDAYTAGYGFASASLDGSEDASAAGFALPNVATRAQVTTALASVSQAAFDGLTARDVRRAVSDGVSEALSKSRTTAFDGSALSEEMAKVLPGALSGVGVYIDGTALVGNIASKMNGKLARIRAMEER</sequence>
<evidence type="ECO:0000259" key="3">
    <source>
        <dbReference type="Pfam" id="PF10145"/>
    </source>
</evidence>
<keyword evidence="5" id="KW-1185">Reference proteome</keyword>
<evidence type="ECO:0000256" key="2">
    <source>
        <dbReference type="SAM" id="Coils"/>
    </source>
</evidence>
<reference evidence="4 5" key="1">
    <citation type="journal article" date="2018" name="Elife">
        <title>Discovery and characterization of a prevalent human gut bacterial enzyme sufficient for the inactivation of a family of plant toxins.</title>
        <authorList>
            <person name="Koppel N."/>
            <person name="Bisanz J.E."/>
            <person name="Pandelia M.E."/>
            <person name="Turnbaugh P.J."/>
            <person name="Balskus E.P."/>
        </authorList>
    </citation>
    <scope>NUCLEOTIDE SEQUENCE [LARGE SCALE GENOMIC DNA]</scope>
    <source>
        <strain evidence="4 5">DSM 16107</strain>
    </source>
</reference>
<dbReference type="PANTHER" id="PTHR37813:SF1">
    <property type="entry name" value="FELS-2 PROPHAGE PROTEIN"/>
    <property type="match status" value="1"/>
</dbReference>
<evidence type="ECO:0000313" key="5">
    <source>
        <dbReference type="Proteomes" id="UP000253817"/>
    </source>
</evidence>
<gene>
    <name evidence="4" type="ORF">C1876_02905</name>
</gene>
<keyword evidence="2" id="KW-0175">Coiled coil</keyword>
<comment type="caution">
    <text evidence="4">The sequence shown here is derived from an EMBL/GenBank/DDBJ whole genome shotgun (WGS) entry which is preliminary data.</text>
</comment>
<name>A0ABX9HPA6_9ACTN</name>
<dbReference type="Pfam" id="PF10145">
    <property type="entry name" value="PhageMin_Tail"/>
    <property type="match status" value="1"/>
</dbReference>
<evidence type="ECO:0000313" key="4">
    <source>
        <dbReference type="EMBL" id="RDB70679.1"/>
    </source>
</evidence>
<feature type="coiled-coil region" evidence="2">
    <location>
        <begin position="617"/>
        <end position="644"/>
    </location>
</feature>
<dbReference type="Proteomes" id="UP000253817">
    <property type="component" value="Unassembled WGS sequence"/>
</dbReference>
<dbReference type="PANTHER" id="PTHR37813">
    <property type="entry name" value="FELS-2 PROPHAGE PROTEIN"/>
    <property type="match status" value="1"/>
</dbReference>
<feature type="domain" description="Phage tail tape measure protein" evidence="3">
    <location>
        <begin position="126"/>
        <end position="313"/>
    </location>
</feature>
<organism evidence="4 5">
    <name type="scientific">Eggerthella sinensis</name>
    <dbReference type="NCBI Taxonomy" id="242230"/>
    <lineage>
        <taxon>Bacteria</taxon>
        <taxon>Bacillati</taxon>
        <taxon>Actinomycetota</taxon>
        <taxon>Coriobacteriia</taxon>
        <taxon>Eggerthellales</taxon>
        <taxon>Eggerthellaceae</taxon>
        <taxon>Eggerthella</taxon>
    </lineage>
</organism>
<dbReference type="InterPro" id="IPR010090">
    <property type="entry name" value="Phage_tape_meas"/>
</dbReference>
<proteinExistence type="predicted"/>
<accession>A0ABX9HPA6</accession>
<dbReference type="NCBIfam" id="TIGR01760">
    <property type="entry name" value="tape_meas_TP901"/>
    <property type="match status" value="1"/>
</dbReference>
<protein>
    <submittedName>
        <fullName evidence="4">Phage tail tape measure protein</fullName>
    </submittedName>
</protein>
<dbReference type="EMBL" id="PPTT01000004">
    <property type="protein sequence ID" value="RDB70679.1"/>
    <property type="molecule type" value="Genomic_DNA"/>
</dbReference>
<keyword evidence="1" id="KW-1188">Viral release from host cell</keyword>
<dbReference type="RefSeq" id="WP_114545229.1">
    <property type="nucleotide sequence ID" value="NZ_PPTT01000004.1"/>
</dbReference>
<evidence type="ECO:0000256" key="1">
    <source>
        <dbReference type="ARBA" id="ARBA00022612"/>
    </source>
</evidence>